<name>A0A916N2Z2_9BURK</name>
<dbReference type="GO" id="GO:0016874">
    <property type="term" value="F:ligase activity"/>
    <property type="evidence" value="ECO:0007669"/>
    <property type="project" value="UniProtKB-KW"/>
</dbReference>
<evidence type="ECO:0000313" key="7">
    <source>
        <dbReference type="EMBL" id="CAG2133044.1"/>
    </source>
</evidence>
<dbReference type="InterPro" id="IPR020845">
    <property type="entry name" value="AMP-binding_CS"/>
</dbReference>
<evidence type="ECO:0000259" key="6">
    <source>
        <dbReference type="Pfam" id="PF13193"/>
    </source>
</evidence>
<dbReference type="AlphaFoldDB" id="A0A916N2Z2"/>
<dbReference type="FunFam" id="3.30.300.30:FF:000008">
    <property type="entry name" value="2,3-dihydroxybenzoate-AMP ligase"/>
    <property type="match status" value="1"/>
</dbReference>
<proteinExistence type="inferred from homology"/>
<keyword evidence="2 7" id="KW-0436">Ligase</keyword>
<evidence type="ECO:0000256" key="2">
    <source>
        <dbReference type="ARBA" id="ARBA00022598"/>
    </source>
</evidence>
<dbReference type="InterPro" id="IPR042099">
    <property type="entry name" value="ANL_N_sf"/>
</dbReference>
<dbReference type="PROSITE" id="PS00455">
    <property type="entry name" value="AMP_BINDING"/>
    <property type="match status" value="1"/>
</dbReference>
<dbReference type="InterPro" id="IPR045851">
    <property type="entry name" value="AMP-bd_C_sf"/>
</dbReference>
<dbReference type="Gene3D" id="3.40.50.12780">
    <property type="entry name" value="N-terminal domain of ligase-like"/>
    <property type="match status" value="1"/>
</dbReference>
<evidence type="ECO:0000256" key="1">
    <source>
        <dbReference type="ARBA" id="ARBA00006432"/>
    </source>
</evidence>
<dbReference type="PANTHER" id="PTHR43859:SF4">
    <property type="entry name" value="BUTANOATE--COA LIGASE AAE1-RELATED"/>
    <property type="match status" value="1"/>
</dbReference>
<evidence type="ECO:0000256" key="3">
    <source>
        <dbReference type="ARBA" id="ARBA00022832"/>
    </source>
</evidence>
<sequence>MLGLMQDRPLLISSLIEYAAAYHPQQEIISRTVEGGTVRSNYDQVHRRARQLANALAKLGLSEGDRIGTLAWNTHRHLEMYFGVSGSGAVLHTVNPRLFPEQIEYIVNHAEDSVLCFDSCFAPLVARLAPQLGTIRHYVAMTDPEHMAALAGMGIPNLLCYEDLLAGSSEDYEWPQFDERTASSLCYTSGTTGNPKGVLYSHRSTVLHSLKASGSDTFGVSPASSILMIVPLFHANAWGLPYACAMNGAKMVLPAQHLDGESVYRLLRDERVNYSTAVPTVWLMLFQYLDAHPEIDPRELVLRVAGVGGSAAPAAMIERFEKQFGAALVQGWGMTETSPIGVINTLLPQHAGLSEAEQLRIKLKQGRALWGVELRIEDDEGRALPHDGKAFGRLKVRGPWIASGYFKAEHDALDNDGWFDTGDVANIDPEGYVQLVDRAKDVIKSGGEWISSIDLENATMSHPAVAEAAVIGVPHPKWQERPLLIVVKRPGQEVRPAELLAFLAGKVARWWVPDDVVFVDALPHTATGKLLKLKLREAYRNYVLPTVKDERTA</sequence>
<dbReference type="InterPro" id="IPR000873">
    <property type="entry name" value="AMP-dep_synth/lig_dom"/>
</dbReference>
<gene>
    <name evidence="7" type="primary">dmdB_1</name>
    <name evidence="7" type="ORF">LMG31506_01148</name>
</gene>
<dbReference type="Gene3D" id="3.30.300.30">
    <property type="match status" value="1"/>
</dbReference>
<evidence type="ECO:0000259" key="5">
    <source>
        <dbReference type="Pfam" id="PF00501"/>
    </source>
</evidence>
<dbReference type="SUPFAM" id="SSF56801">
    <property type="entry name" value="Acetyl-CoA synthetase-like"/>
    <property type="match status" value="1"/>
</dbReference>
<protein>
    <submittedName>
        <fullName evidence="7">3-methylmercaptopropionyl-CoA ligase</fullName>
        <ecNumber evidence="7">6.2.1.44</ecNumber>
    </submittedName>
</protein>
<dbReference type="CDD" id="cd12119">
    <property type="entry name" value="ttLC_FACS_AlkK_like"/>
    <property type="match status" value="1"/>
</dbReference>
<keyword evidence="3" id="KW-0276">Fatty acid metabolism</keyword>
<organism evidence="7 8">
    <name type="scientific">Cupriavidus yeoncheonensis</name>
    <dbReference type="NCBI Taxonomy" id="1462994"/>
    <lineage>
        <taxon>Bacteria</taxon>
        <taxon>Pseudomonadati</taxon>
        <taxon>Pseudomonadota</taxon>
        <taxon>Betaproteobacteria</taxon>
        <taxon>Burkholderiales</taxon>
        <taxon>Burkholderiaceae</taxon>
        <taxon>Cupriavidus</taxon>
    </lineage>
</organism>
<dbReference type="GO" id="GO:0006631">
    <property type="term" value="P:fatty acid metabolic process"/>
    <property type="evidence" value="ECO:0007669"/>
    <property type="project" value="UniProtKB-KW"/>
</dbReference>
<keyword evidence="4" id="KW-0443">Lipid metabolism</keyword>
<dbReference type="EC" id="6.2.1.44" evidence="7"/>
<dbReference type="Pfam" id="PF00501">
    <property type="entry name" value="AMP-binding"/>
    <property type="match status" value="1"/>
</dbReference>
<accession>A0A916N2Z2</accession>
<dbReference type="Proteomes" id="UP000672934">
    <property type="component" value="Unassembled WGS sequence"/>
</dbReference>
<comment type="similarity">
    <text evidence="1">Belongs to the ATP-dependent AMP-binding enzyme family.</text>
</comment>
<evidence type="ECO:0000256" key="4">
    <source>
        <dbReference type="ARBA" id="ARBA00023098"/>
    </source>
</evidence>
<dbReference type="EMBL" id="CAJPUY010000003">
    <property type="protein sequence ID" value="CAG2133044.1"/>
    <property type="molecule type" value="Genomic_DNA"/>
</dbReference>
<dbReference type="InterPro" id="IPR025110">
    <property type="entry name" value="AMP-bd_C"/>
</dbReference>
<dbReference type="RefSeq" id="WP_211946144.1">
    <property type="nucleotide sequence ID" value="NZ_CAJPUY010000003.1"/>
</dbReference>
<dbReference type="Pfam" id="PF13193">
    <property type="entry name" value="AMP-binding_C"/>
    <property type="match status" value="1"/>
</dbReference>
<dbReference type="PANTHER" id="PTHR43859">
    <property type="entry name" value="ACYL-ACTIVATING ENZYME"/>
    <property type="match status" value="1"/>
</dbReference>
<reference evidence="7" key="1">
    <citation type="submission" date="2021-03" db="EMBL/GenBank/DDBJ databases">
        <authorList>
            <person name="Peeters C."/>
        </authorList>
    </citation>
    <scope>NUCLEOTIDE SEQUENCE</scope>
    <source>
        <strain evidence="7">LMG 31506</strain>
    </source>
</reference>
<dbReference type="NCBIfam" id="NF004837">
    <property type="entry name" value="PRK06187.1"/>
    <property type="match status" value="1"/>
</dbReference>
<comment type="caution">
    <text evidence="7">The sequence shown here is derived from an EMBL/GenBank/DDBJ whole genome shotgun (WGS) entry which is preliminary data.</text>
</comment>
<feature type="domain" description="AMP-binding enzyme C-terminal" evidence="6">
    <location>
        <begin position="455"/>
        <end position="529"/>
    </location>
</feature>
<evidence type="ECO:0000313" key="8">
    <source>
        <dbReference type="Proteomes" id="UP000672934"/>
    </source>
</evidence>
<keyword evidence="8" id="KW-1185">Reference proteome</keyword>
<feature type="domain" description="AMP-dependent synthetase/ligase" evidence="5">
    <location>
        <begin position="18"/>
        <end position="406"/>
    </location>
</feature>